<proteinExistence type="predicted"/>
<protein>
    <recommendedName>
        <fullName evidence="3">Ribosomal protein L7/L12 C-terminal domain-containing protein</fullName>
    </recommendedName>
</protein>
<evidence type="ECO:0000313" key="2">
    <source>
        <dbReference type="Proteomes" id="UP000321026"/>
    </source>
</evidence>
<name>A0A5C7J4X8_9BACT</name>
<dbReference type="AlphaFoldDB" id="A0A5C7J4X8"/>
<reference evidence="1 2" key="1">
    <citation type="submission" date="2018-09" db="EMBL/GenBank/DDBJ databases">
        <title>Metagenome Assembled Genomes from an Advanced Water Purification Facility.</title>
        <authorList>
            <person name="Stamps B.W."/>
            <person name="Spear J.R."/>
        </authorList>
    </citation>
    <scope>NUCLEOTIDE SEQUENCE [LARGE SCALE GENOMIC DNA]</scope>
    <source>
        <strain evidence="1">Bin_63_2</strain>
    </source>
</reference>
<comment type="caution">
    <text evidence="1">The sequence shown here is derived from an EMBL/GenBank/DDBJ whole genome shotgun (WGS) entry which is preliminary data.</text>
</comment>
<accession>A0A5C7J4X8</accession>
<dbReference type="InterPro" id="IPR014719">
    <property type="entry name" value="Ribosomal_bL12_C/ClpS-like"/>
</dbReference>
<sequence length="125" mass="13771">MNLLAAKEVIEKVDDIINPGGFLLVLLAKALESPDALYDMLQDEFGSDKVRFTSAQQGEPRLRTITDVIRYIGNTPQPRIQMDKITAMKILRDVGGIGLKDAKDIVESTLSNLPLPSTLPKASEY</sequence>
<evidence type="ECO:0008006" key="3">
    <source>
        <dbReference type="Google" id="ProtNLM"/>
    </source>
</evidence>
<gene>
    <name evidence="1" type="ORF">E6Q11_05765</name>
</gene>
<organism evidence="1 2">
    <name type="scientific">Candidatus Dojkabacteria bacterium</name>
    <dbReference type="NCBI Taxonomy" id="2099670"/>
    <lineage>
        <taxon>Bacteria</taxon>
        <taxon>Candidatus Dojkabacteria</taxon>
    </lineage>
</organism>
<dbReference type="EMBL" id="SSDS01000090">
    <property type="protein sequence ID" value="TXG75962.1"/>
    <property type="molecule type" value="Genomic_DNA"/>
</dbReference>
<evidence type="ECO:0000313" key="1">
    <source>
        <dbReference type="EMBL" id="TXG75962.1"/>
    </source>
</evidence>
<dbReference type="Proteomes" id="UP000321026">
    <property type="component" value="Unassembled WGS sequence"/>
</dbReference>
<dbReference type="Gene3D" id="3.30.1390.10">
    <property type="match status" value="1"/>
</dbReference>